<evidence type="ECO:0000256" key="8">
    <source>
        <dbReference type="ARBA" id="ARBA00023012"/>
    </source>
</evidence>
<keyword evidence="3" id="KW-0597">Phosphoprotein</keyword>
<evidence type="ECO:0000313" key="12">
    <source>
        <dbReference type="Proteomes" id="UP000184488"/>
    </source>
</evidence>
<keyword evidence="6 11" id="KW-0418">Kinase</keyword>
<dbReference type="InterPro" id="IPR003594">
    <property type="entry name" value="HATPase_dom"/>
</dbReference>
<evidence type="ECO:0000256" key="4">
    <source>
        <dbReference type="ARBA" id="ARBA00022679"/>
    </source>
</evidence>
<keyword evidence="8" id="KW-0902">Two-component regulatory system</keyword>
<reference evidence="12" key="1">
    <citation type="submission" date="2016-11" db="EMBL/GenBank/DDBJ databases">
        <authorList>
            <person name="Varghese N."/>
            <person name="Submissions S."/>
        </authorList>
    </citation>
    <scope>NUCLEOTIDE SEQUENCE [LARGE SCALE GENOMIC DNA]</scope>
    <source>
        <strain evidence="12">DSM 18829</strain>
    </source>
</reference>
<comment type="catalytic activity">
    <reaction evidence="1">
        <text>ATP + protein L-histidine = ADP + protein N-phospho-L-histidine.</text>
        <dbReference type="EC" id="2.7.13.3"/>
    </reaction>
</comment>
<sequence length="257" mass="29729">MLENNLPYIVLFVVLFLIVIMIIITVFIIKSRNKIFEKEIEKRNLELEFQKQIHIKTLEVQEEERKRIAQDLHDDISSKLIALSLNLHLLQSEKATDLEKKDSLNKIESINKSTIESSRKIAHNLFPPILEKFGLNDAIEELVNDYNKSKQIKISFQCPVDLSILEKEKQLHVFRILQELINNSIKHGNASIIDVAIDDENSKIYCQYNDNGVGLNPEKFEANKGLGFINIESRIKSIRGNYSIDFSKPGFVLKFDF</sequence>
<evidence type="ECO:0000256" key="7">
    <source>
        <dbReference type="ARBA" id="ARBA00022840"/>
    </source>
</evidence>
<dbReference type="PROSITE" id="PS50109">
    <property type="entry name" value="HIS_KIN"/>
    <property type="match status" value="1"/>
</dbReference>
<dbReference type="GO" id="GO:0005524">
    <property type="term" value="F:ATP binding"/>
    <property type="evidence" value="ECO:0007669"/>
    <property type="project" value="UniProtKB-KW"/>
</dbReference>
<dbReference type="AlphaFoldDB" id="A0A1M6FUR8"/>
<evidence type="ECO:0000256" key="9">
    <source>
        <dbReference type="SAM" id="Phobius"/>
    </source>
</evidence>
<dbReference type="GO" id="GO:0016020">
    <property type="term" value="C:membrane"/>
    <property type="evidence" value="ECO:0007669"/>
    <property type="project" value="InterPro"/>
</dbReference>
<protein>
    <recommendedName>
        <fullName evidence="2">histidine kinase</fullName>
        <ecNumber evidence="2">2.7.13.3</ecNumber>
    </recommendedName>
</protein>
<evidence type="ECO:0000313" key="11">
    <source>
        <dbReference type="EMBL" id="SHJ01369.1"/>
    </source>
</evidence>
<proteinExistence type="predicted"/>
<dbReference type="InterPro" id="IPR005467">
    <property type="entry name" value="His_kinase_dom"/>
</dbReference>
<dbReference type="InterPro" id="IPR036890">
    <property type="entry name" value="HATPase_C_sf"/>
</dbReference>
<keyword evidence="7" id="KW-0067">ATP-binding</keyword>
<evidence type="ECO:0000256" key="3">
    <source>
        <dbReference type="ARBA" id="ARBA00022553"/>
    </source>
</evidence>
<keyword evidence="4" id="KW-0808">Transferase</keyword>
<keyword evidence="12" id="KW-1185">Reference proteome</keyword>
<organism evidence="11 12">
    <name type="scientific">Flavobacterium terrae</name>
    <dbReference type="NCBI Taxonomy" id="415425"/>
    <lineage>
        <taxon>Bacteria</taxon>
        <taxon>Pseudomonadati</taxon>
        <taxon>Bacteroidota</taxon>
        <taxon>Flavobacteriia</taxon>
        <taxon>Flavobacteriales</taxon>
        <taxon>Flavobacteriaceae</taxon>
        <taxon>Flavobacterium</taxon>
    </lineage>
</organism>
<dbReference type="Pfam" id="PF02518">
    <property type="entry name" value="HATPase_c"/>
    <property type="match status" value="1"/>
</dbReference>
<dbReference type="GO" id="GO:0000155">
    <property type="term" value="F:phosphorelay sensor kinase activity"/>
    <property type="evidence" value="ECO:0007669"/>
    <property type="project" value="InterPro"/>
</dbReference>
<dbReference type="InterPro" id="IPR011712">
    <property type="entry name" value="Sig_transdc_His_kin_sub3_dim/P"/>
</dbReference>
<dbReference type="STRING" id="415425.SAMN05444363_2352"/>
<keyword evidence="9" id="KW-0472">Membrane</keyword>
<dbReference type="PANTHER" id="PTHR24421:SF10">
    <property type="entry name" value="NITRATE_NITRITE SENSOR PROTEIN NARQ"/>
    <property type="match status" value="1"/>
</dbReference>
<dbReference type="SUPFAM" id="SSF55874">
    <property type="entry name" value="ATPase domain of HSP90 chaperone/DNA topoisomerase II/histidine kinase"/>
    <property type="match status" value="1"/>
</dbReference>
<name>A0A1M6FUR8_9FLAO</name>
<evidence type="ECO:0000259" key="10">
    <source>
        <dbReference type="PROSITE" id="PS50109"/>
    </source>
</evidence>
<dbReference type="EC" id="2.7.13.3" evidence="2"/>
<dbReference type="Proteomes" id="UP000184488">
    <property type="component" value="Unassembled WGS sequence"/>
</dbReference>
<evidence type="ECO:0000256" key="5">
    <source>
        <dbReference type="ARBA" id="ARBA00022741"/>
    </source>
</evidence>
<feature type="domain" description="Histidine kinase" evidence="10">
    <location>
        <begin position="71"/>
        <end position="257"/>
    </location>
</feature>
<dbReference type="Gene3D" id="1.20.5.1930">
    <property type="match status" value="1"/>
</dbReference>
<keyword evidence="9" id="KW-0812">Transmembrane</keyword>
<dbReference type="Pfam" id="PF07730">
    <property type="entry name" value="HisKA_3"/>
    <property type="match status" value="1"/>
</dbReference>
<keyword evidence="9" id="KW-1133">Transmembrane helix</keyword>
<dbReference type="PANTHER" id="PTHR24421">
    <property type="entry name" value="NITRATE/NITRITE SENSOR PROTEIN NARX-RELATED"/>
    <property type="match status" value="1"/>
</dbReference>
<dbReference type="Gene3D" id="3.30.565.10">
    <property type="entry name" value="Histidine kinase-like ATPase, C-terminal domain"/>
    <property type="match status" value="1"/>
</dbReference>
<feature type="transmembrane region" description="Helical" evidence="9">
    <location>
        <begin position="6"/>
        <end position="29"/>
    </location>
</feature>
<evidence type="ECO:0000256" key="1">
    <source>
        <dbReference type="ARBA" id="ARBA00000085"/>
    </source>
</evidence>
<accession>A0A1M6FUR8</accession>
<keyword evidence="5" id="KW-0547">Nucleotide-binding</keyword>
<dbReference type="EMBL" id="FQZI01000004">
    <property type="protein sequence ID" value="SHJ01369.1"/>
    <property type="molecule type" value="Genomic_DNA"/>
</dbReference>
<evidence type="ECO:0000256" key="6">
    <source>
        <dbReference type="ARBA" id="ARBA00022777"/>
    </source>
</evidence>
<evidence type="ECO:0000256" key="2">
    <source>
        <dbReference type="ARBA" id="ARBA00012438"/>
    </source>
</evidence>
<gene>
    <name evidence="11" type="ORF">SAMN05444363_2352</name>
</gene>
<dbReference type="GO" id="GO:0046983">
    <property type="term" value="F:protein dimerization activity"/>
    <property type="evidence" value="ECO:0007669"/>
    <property type="project" value="InterPro"/>
</dbReference>
<dbReference type="InterPro" id="IPR050482">
    <property type="entry name" value="Sensor_HK_TwoCompSys"/>
</dbReference>